<dbReference type="EMBL" id="MN739700">
    <property type="protein sequence ID" value="QHT22013.1"/>
    <property type="molecule type" value="Genomic_DNA"/>
</dbReference>
<accession>A0A6C0E0C5</accession>
<reference evidence="1" key="1">
    <citation type="journal article" date="2020" name="Nature">
        <title>Giant virus diversity and host interactions through global metagenomics.</title>
        <authorList>
            <person name="Schulz F."/>
            <person name="Roux S."/>
            <person name="Paez-Espino D."/>
            <person name="Jungbluth S."/>
            <person name="Walsh D.A."/>
            <person name="Denef V.J."/>
            <person name="McMahon K.D."/>
            <person name="Konstantinidis K.T."/>
            <person name="Eloe-Fadrosh E.A."/>
            <person name="Kyrpides N.C."/>
            <person name="Woyke T."/>
        </authorList>
    </citation>
    <scope>NUCLEOTIDE SEQUENCE</scope>
    <source>
        <strain evidence="1">GVMAG-M-3300023179-103</strain>
    </source>
</reference>
<sequence>MAGLSNQNLIIIAHATEESKYFLELLAKRTATIILLTKIDNPNIHTIFHELCIKLNVVVLALDENNTNDEKYVLKQRSKEIINSVIKNNKFEKILTLEDEDIQNKRLFEFVYSMKLDNHYTYGKKKDNTRCSLFEKIMNLYKIEDNKYVEIDGLRKYLFK</sequence>
<name>A0A6C0E0C5_9ZZZZ</name>
<evidence type="ECO:0000313" key="1">
    <source>
        <dbReference type="EMBL" id="QHT22013.1"/>
    </source>
</evidence>
<protein>
    <submittedName>
        <fullName evidence="1">Uncharacterized protein</fullName>
    </submittedName>
</protein>
<proteinExistence type="predicted"/>
<dbReference type="AlphaFoldDB" id="A0A6C0E0C5"/>
<organism evidence="1">
    <name type="scientific">viral metagenome</name>
    <dbReference type="NCBI Taxonomy" id="1070528"/>
    <lineage>
        <taxon>unclassified sequences</taxon>
        <taxon>metagenomes</taxon>
        <taxon>organismal metagenomes</taxon>
    </lineage>
</organism>